<accession>A0A4R3NA01</accession>
<dbReference type="OrthoDB" id="9778870at2"/>
<evidence type="ECO:0000313" key="8">
    <source>
        <dbReference type="Proteomes" id="UP000295414"/>
    </source>
</evidence>
<feature type="region of interest" description="Disordered" evidence="5">
    <location>
        <begin position="255"/>
        <end position="278"/>
    </location>
</feature>
<gene>
    <name evidence="7" type="ORF">EDC34_102320</name>
</gene>
<reference evidence="7 8" key="1">
    <citation type="submission" date="2019-03" db="EMBL/GenBank/DDBJ databases">
        <title>Genomic Encyclopedia of Type Strains, Phase IV (KMG-IV): sequencing the most valuable type-strain genomes for metagenomic binning, comparative biology and taxonomic classification.</title>
        <authorList>
            <person name="Goeker M."/>
        </authorList>
    </citation>
    <scope>NUCLEOTIDE SEQUENCE [LARGE SCALE GENOMIC DNA]</scope>
    <source>
        <strain evidence="7 8">DSM 13605</strain>
    </source>
</reference>
<evidence type="ECO:0000256" key="5">
    <source>
        <dbReference type="SAM" id="MobiDB-lite"/>
    </source>
</evidence>
<comment type="caution">
    <text evidence="7">The sequence shown here is derived from an EMBL/GenBank/DDBJ whole genome shotgun (WGS) entry which is preliminary data.</text>
</comment>
<dbReference type="PANTHER" id="PTHR46743:SF2">
    <property type="entry name" value="TEICHOIC ACIDS EXPORT ATP-BINDING PROTEIN TAGH"/>
    <property type="match status" value="1"/>
</dbReference>
<dbReference type="GO" id="GO:0016887">
    <property type="term" value="F:ATP hydrolysis activity"/>
    <property type="evidence" value="ECO:0007669"/>
    <property type="project" value="InterPro"/>
</dbReference>
<dbReference type="InterPro" id="IPR027417">
    <property type="entry name" value="P-loop_NTPase"/>
</dbReference>
<dbReference type="InterPro" id="IPR015860">
    <property type="entry name" value="ABC_transpr_TagH-like"/>
</dbReference>
<dbReference type="SUPFAM" id="SSF52540">
    <property type="entry name" value="P-loop containing nucleoside triphosphate hydrolases"/>
    <property type="match status" value="1"/>
</dbReference>
<dbReference type="CDD" id="cd03220">
    <property type="entry name" value="ABC_KpsT_Wzt"/>
    <property type="match status" value="1"/>
</dbReference>
<dbReference type="InterPro" id="IPR050683">
    <property type="entry name" value="Bact_Polysacc_Export_ATP-bd"/>
</dbReference>
<keyword evidence="3" id="KW-0547">Nucleotide-binding</keyword>
<proteinExistence type="inferred from homology"/>
<name>A0A4R3NA01_9GAMM</name>
<evidence type="ECO:0000256" key="2">
    <source>
        <dbReference type="ARBA" id="ARBA00022448"/>
    </source>
</evidence>
<dbReference type="GO" id="GO:0016020">
    <property type="term" value="C:membrane"/>
    <property type="evidence" value="ECO:0007669"/>
    <property type="project" value="InterPro"/>
</dbReference>
<evidence type="ECO:0000313" key="7">
    <source>
        <dbReference type="EMBL" id="TCT25432.1"/>
    </source>
</evidence>
<dbReference type="Gene3D" id="2.70.50.60">
    <property type="entry name" value="abc- transporter (atp binding component) like domain"/>
    <property type="match status" value="1"/>
</dbReference>
<dbReference type="Gene3D" id="3.40.50.300">
    <property type="entry name" value="P-loop containing nucleotide triphosphate hydrolases"/>
    <property type="match status" value="1"/>
</dbReference>
<evidence type="ECO:0000256" key="4">
    <source>
        <dbReference type="ARBA" id="ARBA00022840"/>
    </source>
</evidence>
<dbReference type="InterPro" id="IPR003439">
    <property type="entry name" value="ABC_transporter-like_ATP-bd"/>
</dbReference>
<dbReference type="Pfam" id="PF14524">
    <property type="entry name" value="Wzt_C"/>
    <property type="match status" value="1"/>
</dbReference>
<dbReference type="PROSITE" id="PS50893">
    <property type="entry name" value="ABC_TRANSPORTER_2"/>
    <property type="match status" value="1"/>
</dbReference>
<dbReference type="PROSITE" id="PS00211">
    <property type="entry name" value="ABC_TRANSPORTER_1"/>
    <property type="match status" value="1"/>
</dbReference>
<dbReference type="InterPro" id="IPR017871">
    <property type="entry name" value="ABC_transporter-like_CS"/>
</dbReference>
<evidence type="ECO:0000256" key="3">
    <source>
        <dbReference type="ARBA" id="ARBA00022741"/>
    </source>
</evidence>
<sequence length="455" mass="48804">MSSEQAVEQSAGLAVVARGLGKRYTTYARPWHRLHELLGGPARGTPFWALRGLDLQLRRGETLGIIGRNGSGKSTLLQLIAGTLPPSEGQVQVHGRVAALLELGSGFNPEFTGIENIHLNAALHGLTRAQVEARMPDILAFADIGAHAQQPVRTYSSGMLVRLAFAVLAHVDADVLILDEALAVGDAFFAQKCMRFLRGFQQRGTLLFVSHDTAAVNALCRRAIWLEQGRLRMDGDARAVGEAYLESQVAEREGVPGYAPRPAPAAPFPSRQAADDDGGDVRAALASGPLCNRIQVPVFDPARDTGFGEGSARLLDVALRDAGGHRLASVAGGERVTLEIVAEAQQDIDAPIIGFYLKDRLGQLLFGDNTYLTTAGAPLRVPAGTRYRARFEFRMPRLQAGAYMFAIGLARGTQAEHVVQHWSHEALLLQAEGQGLPTGILGLPMLDIALEPLDG</sequence>
<keyword evidence="2" id="KW-0813">Transport</keyword>
<dbReference type="AlphaFoldDB" id="A0A4R3NA01"/>
<dbReference type="CDD" id="cd10147">
    <property type="entry name" value="Wzt_C-like"/>
    <property type="match status" value="1"/>
</dbReference>
<comment type="similarity">
    <text evidence="1">Belongs to the ABC transporter superfamily.</text>
</comment>
<dbReference type="RefSeq" id="WP_114959300.1">
    <property type="nucleotide sequence ID" value="NZ_MSZW01000030.1"/>
</dbReference>
<dbReference type="EMBL" id="SMAP01000002">
    <property type="protein sequence ID" value="TCT25432.1"/>
    <property type="molecule type" value="Genomic_DNA"/>
</dbReference>
<evidence type="ECO:0000256" key="1">
    <source>
        <dbReference type="ARBA" id="ARBA00005417"/>
    </source>
</evidence>
<dbReference type="InterPro" id="IPR029439">
    <property type="entry name" value="Wzt_C"/>
</dbReference>
<evidence type="ECO:0000259" key="6">
    <source>
        <dbReference type="PROSITE" id="PS50893"/>
    </source>
</evidence>
<dbReference type="Pfam" id="PF00005">
    <property type="entry name" value="ABC_tran"/>
    <property type="match status" value="1"/>
</dbReference>
<feature type="domain" description="ABC transporter" evidence="6">
    <location>
        <begin position="32"/>
        <end position="253"/>
    </location>
</feature>
<dbReference type="PANTHER" id="PTHR46743">
    <property type="entry name" value="TEICHOIC ACIDS EXPORT ATP-BINDING PROTEIN TAGH"/>
    <property type="match status" value="1"/>
</dbReference>
<keyword evidence="8" id="KW-1185">Reference proteome</keyword>
<dbReference type="Proteomes" id="UP000295414">
    <property type="component" value="Unassembled WGS sequence"/>
</dbReference>
<keyword evidence="4 7" id="KW-0067">ATP-binding</keyword>
<dbReference type="GO" id="GO:0005524">
    <property type="term" value="F:ATP binding"/>
    <property type="evidence" value="ECO:0007669"/>
    <property type="project" value="UniProtKB-KW"/>
</dbReference>
<protein>
    <submittedName>
        <fullName evidence="7">Lipopolysaccharide transport system ATP-binding protein</fullName>
    </submittedName>
</protein>
<dbReference type="GO" id="GO:0140359">
    <property type="term" value="F:ABC-type transporter activity"/>
    <property type="evidence" value="ECO:0007669"/>
    <property type="project" value="InterPro"/>
</dbReference>
<dbReference type="InterPro" id="IPR003593">
    <property type="entry name" value="AAA+_ATPase"/>
</dbReference>
<organism evidence="7 8">
    <name type="scientific">Thermomonas haemolytica</name>
    <dbReference type="NCBI Taxonomy" id="141949"/>
    <lineage>
        <taxon>Bacteria</taxon>
        <taxon>Pseudomonadati</taxon>
        <taxon>Pseudomonadota</taxon>
        <taxon>Gammaproteobacteria</taxon>
        <taxon>Lysobacterales</taxon>
        <taxon>Lysobacteraceae</taxon>
        <taxon>Thermomonas</taxon>
    </lineage>
</organism>
<dbReference type="SMART" id="SM00382">
    <property type="entry name" value="AAA"/>
    <property type="match status" value="1"/>
</dbReference>